<evidence type="ECO:0000256" key="1">
    <source>
        <dbReference type="SAM" id="MobiDB-lite"/>
    </source>
</evidence>
<gene>
    <name evidence="2" type="ORF">RINTU1_28910</name>
</gene>
<protein>
    <submittedName>
        <fullName evidence="2">Uncharacterized protein</fullName>
    </submittedName>
</protein>
<feature type="compositionally biased region" description="Polar residues" evidence="1">
    <location>
        <begin position="26"/>
        <end position="60"/>
    </location>
</feature>
<organism evidence="2 3">
    <name type="scientific">Candidatus Regiella insecticola</name>
    <dbReference type="NCBI Taxonomy" id="138073"/>
    <lineage>
        <taxon>Bacteria</taxon>
        <taxon>Pseudomonadati</taxon>
        <taxon>Pseudomonadota</taxon>
        <taxon>Gammaproteobacteria</taxon>
        <taxon>Enterobacterales</taxon>
        <taxon>Enterobacteriaceae</taxon>
        <taxon>aphid secondary symbionts</taxon>
        <taxon>Candidatus Regiella</taxon>
    </lineage>
</organism>
<evidence type="ECO:0000313" key="2">
    <source>
        <dbReference type="EMBL" id="GFN47039.1"/>
    </source>
</evidence>
<accession>A0A6L2ZR86</accession>
<dbReference type="AlphaFoldDB" id="A0A6L2ZR86"/>
<dbReference type="RefSeq" id="WP_176488592.1">
    <property type="nucleotide sequence ID" value="NZ_BLXO01000007.1"/>
</dbReference>
<feature type="region of interest" description="Disordered" evidence="1">
    <location>
        <begin position="19"/>
        <end position="60"/>
    </location>
</feature>
<name>A0A6L2ZR86_9ENTR</name>
<dbReference type="Proteomes" id="UP000504714">
    <property type="component" value="Unassembled WGS sequence"/>
</dbReference>
<sequence>MLPLTNSISSAILANALAASNPSPSTQTTSVSHQLTRARQSENNVTASNPNTALSTNTKSNTSVIEAQEAALEAALKAAPPCTPTQAAQMTSLLEQLIDKKFKDEMNISTALLANGMTKEQNKQYCNNVNSRARMAKDAVWDLRTGAKDTNEIDNNLKALFEPFLSALVEKTKISQEDANRILISNAVERGQITEEQFKEGFKKHFQAPSTSAVKTKRFNTDERSKRTIRGLDVVSTLNLQSSSIISKTNNVSPLGLQSSKV</sequence>
<proteinExistence type="predicted"/>
<reference evidence="2 3" key="1">
    <citation type="submission" date="2020-06" db="EMBL/GenBank/DDBJ databases">
        <title>The genome sequence of Candidatus Regiella insecticola strain Tut.</title>
        <authorList>
            <person name="Nikoh N."/>
            <person name="Tsuchida T."/>
            <person name="Koga R."/>
            <person name="Oshima K."/>
            <person name="Hattori M."/>
            <person name="Fukatsu T."/>
        </authorList>
    </citation>
    <scope>NUCLEOTIDE SEQUENCE [LARGE SCALE GENOMIC DNA]</scope>
    <source>
        <strain evidence="2 3">Tut</strain>
    </source>
</reference>
<dbReference type="EMBL" id="BLXO01000007">
    <property type="protein sequence ID" value="GFN47039.1"/>
    <property type="molecule type" value="Genomic_DNA"/>
</dbReference>
<comment type="caution">
    <text evidence="2">The sequence shown here is derived from an EMBL/GenBank/DDBJ whole genome shotgun (WGS) entry which is preliminary data.</text>
</comment>
<evidence type="ECO:0000313" key="3">
    <source>
        <dbReference type="Proteomes" id="UP000504714"/>
    </source>
</evidence>